<evidence type="ECO:0000313" key="1">
    <source>
        <dbReference type="EMBL" id="KKS23115.1"/>
    </source>
</evidence>
<name>A0A0G0XE60_9BACT</name>
<sequence>MDPFRPGLECYKGGLSLGVWGSKIKEYMKMGMGMGPRQSLRQEQKLTQTQILEQRISARLLIELRQDVGKFEKQILKKVEFVGIDPEEPESQYHYEVLGTLVLRASEDRESLLGQIVRENYIDIEDVQKVMVESFELQDIDLDLGTKRNVDLITLVLKDEKEFSVTVSIDKHATHDIHQSPSFQESQALSNIDTGKAWAVQRFLGYKTIEDSVDGKFKGLICKEFIPGEVLGNVTADIELSKETHGEAAMKKLAYAVGKMFANCLNEFGGVPRDSNSLNIIIVNSNLENPVTRFCDVEEVRRDEAGIKLELRLMVAEFEEFGDEVTRGIKDNLSEELKAVYP</sequence>
<evidence type="ECO:0000313" key="2">
    <source>
        <dbReference type="Proteomes" id="UP000033949"/>
    </source>
</evidence>
<reference evidence="1 2" key="1">
    <citation type="journal article" date="2015" name="Nature">
        <title>rRNA introns, odd ribosomes, and small enigmatic genomes across a large radiation of phyla.</title>
        <authorList>
            <person name="Brown C.T."/>
            <person name="Hug L.A."/>
            <person name="Thomas B.C."/>
            <person name="Sharon I."/>
            <person name="Castelle C.J."/>
            <person name="Singh A."/>
            <person name="Wilkins M.J."/>
            <person name="Williams K.H."/>
            <person name="Banfield J.F."/>
        </authorList>
    </citation>
    <scope>NUCLEOTIDE SEQUENCE [LARGE SCALE GENOMIC DNA]</scope>
</reference>
<gene>
    <name evidence="1" type="ORF">UU82_C0040G0003</name>
</gene>
<protein>
    <submittedName>
        <fullName evidence="1">Uncharacterized protein</fullName>
    </submittedName>
</protein>
<accession>A0A0G0XE60</accession>
<organism evidence="1 2">
    <name type="scientific">Candidatus Nomurabacteria bacterium GW2011_GWC2_41_8</name>
    <dbReference type="NCBI Taxonomy" id="1618755"/>
    <lineage>
        <taxon>Bacteria</taxon>
        <taxon>Candidatus Nomuraibacteriota</taxon>
    </lineage>
</organism>
<comment type="caution">
    <text evidence="1">The sequence shown here is derived from an EMBL/GenBank/DDBJ whole genome shotgun (WGS) entry which is preliminary data.</text>
</comment>
<proteinExistence type="predicted"/>
<dbReference type="AlphaFoldDB" id="A0A0G0XE60"/>
<dbReference type="EMBL" id="LCCC01000040">
    <property type="protein sequence ID" value="KKS23115.1"/>
    <property type="molecule type" value="Genomic_DNA"/>
</dbReference>
<dbReference type="Proteomes" id="UP000033949">
    <property type="component" value="Unassembled WGS sequence"/>
</dbReference>